<protein>
    <submittedName>
        <fullName evidence="1">Uncharacterized protein</fullName>
    </submittedName>
</protein>
<name>A0A1M7IB41_9FLAO</name>
<gene>
    <name evidence="1" type="ORF">SAMN05216269_10466</name>
</gene>
<organism evidence="1 2">
    <name type="scientific">Flavobacterium xinjiangense</name>
    <dbReference type="NCBI Taxonomy" id="178356"/>
    <lineage>
        <taxon>Bacteria</taxon>
        <taxon>Pseudomonadati</taxon>
        <taxon>Bacteroidota</taxon>
        <taxon>Flavobacteriia</taxon>
        <taxon>Flavobacteriales</taxon>
        <taxon>Flavobacteriaceae</taxon>
        <taxon>Flavobacterium</taxon>
    </lineage>
</organism>
<dbReference type="EMBL" id="FRCL01000004">
    <property type="protein sequence ID" value="SHM37930.1"/>
    <property type="molecule type" value="Genomic_DNA"/>
</dbReference>
<dbReference type="Proteomes" id="UP000184092">
    <property type="component" value="Unassembled WGS sequence"/>
</dbReference>
<sequence>MFLNNYKQYSFKLLFNLKKTFSLDTNNQQITFSLTKSLKFSPLNP</sequence>
<accession>A0A1M7IB41</accession>
<keyword evidence="2" id="KW-1185">Reference proteome</keyword>
<dbReference type="AlphaFoldDB" id="A0A1M7IB41"/>
<dbReference type="STRING" id="178356.SAMN05216269_10466"/>
<evidence type="ECO:0000313" key="1">
    <source>
        <dbReference type="EMBL" id="SHM37930.1"/>
    </source>
</evidence>
<evidence type="ECO:0000313" key="2">
    <source>
        <dbReference type="Proteomes" id="UP000184092"/>
    </source>
</evidence>
<reference evidence="2" key="1">
    <citation type="submission" date="2016-11" db="EMBL/GenBank/DDBJ databases">
        <authorList>
            <person name="Varghese N."/>
            <person name="Submissions S."/>
        </authorList>
    </citation>
    <scope>NUCLEOTIDE SEQUENCE [LARGE SCALE GENOMIC DNA]</scope>
    <source>
        <strain evidence="2">CGMCC 1.2749</strain>
    </source>
</reference>
<proteinExistence type="predicted"/>